<keyword evidence="3" id="KW-1185">Reference proteome</keyword>
<protein>
    <submittedName>
        <fullName evidence="2">PEP phosphonomutase and related enzymes</fullName>
        <ecNumber evidence="2">5.4.2.9</ecNumber>
    </submittedName>
</protein>
<dbReference type="SUPFAM" id="SSF51621">
    <property type="entry name" value="Phosphoenolpyruvate/pyruvate domain"/>
    <property type="match status" value="1"/>
</dbReference>
<dbReference type="EC" id="5.4.2.9" evidence="2"/>
<reference evidence="2" key="2">
    <citation type="submission" date="2010-03" db="EMBL/GenBank/DDBJ databases">
        <authorList>
            <person name="Pajon A."/>
        </authorList>
    </citation>
    <scope>NUCLEOTIDE SEQUENCE</scope>
    <source>
        <strain evidence="2">Type strain: 18P13</strain>
    </source>
</reference>
<comment type="similarity">
    <text evidence="1">Belongs to the isocitrate lyase/PEP mutase superfamily. PEP mutase family.</text>
</comment>
<dbReference type="RefSeq" id="WP_015558197.1">
    <property type="nucleotide sequence ID" value="NC_021039.1"/>
</dbReference>
<dbReference type="GO" id="GO:0050188">
    <property type="term" value="F:phosphoenolpyruvate mutase activity"/>
    <property type="evidence" value="ECO:0007669"/>
    <property type="project" value="UniProtKB-EC"/>
</dbReference>
<dbReference type="Pfam" id="PF13714">
    <property type="entry name" value="PEP_mutase"/>
    <property type="match status" value="1"/>
</dbReference>
<dbReference type="OrthoDB" id="9802794at2"/>
<dbReference type="EMBL" id="FP929052">
    <property type="protein sequence ID" value="CBL17290.1"/>
    <property type="molecule type" value="Genomic_DNA"/>
</dbReference>
<accession>D4LCE5</accession>
<dbReference type="Gene3D" id="3.20.20.60">
    <property type="entry name" value="Phosphoenolpyruvate-binding domains"/>
    <property type="match status" value="1"/>
</dbReference>
<evidence type="ECO:0000256" key="1">
    <source>
        <dbReference type="ARBA" id="ARBA00038455"/>
    </source>
</evidence>
<dbReference type="AlphaFoldDB" id="D4LCE5"/>
<evidence type="ECO:0000313" key="3">
    <source>
        <dbReference type="Proteomes" id="UP000007054"/>
    </source>
</evidence>
<dbReference type="InterPro" id="IPR015813">
    <property type="entry name" value="Pyrv/PenolPyrv_kinase-like_dom"/>
</dbReference>
<evidence type="ECO:0000313" key="2">
    <source>
        <dbReference type="EMBL" id="CBL17290.1"/>
    </source>
</evidence>
<dbReference type="STRING" id="213810.RUM_11420"/>
<organism evidence="2 3">
    <name type="scientific">Ruminococcus champanellensis (strain DSM 18848 / JCM 17042 / KCTC 15320 / 18P13)</name>
    <dbReference type="NCBI Taxonomy" id="213810"/>
    <lineage>
        <taxon>Bacteria</taxon>
        <taxon>Bacillati</taxon>
        <taxon>Bacillota</taxon>
        <taxon>Clostridia</taxon>
        <taxon>Eubacteriales</taxon>
        <taxon>Oscillospiraceae</taxon>
        <taxon>Ruminococcus</taxon>
    </lineage>
</organism>
<reference evidence="2" key="1">
    <citation type="submission" date="2010-03" db="EMBL/GenBank/DDBJ databases">
        <title>The genome sequence of Ruminococcus sp. 18P13.</title>
        <authorList>
            <consortium name="metaHIT consortium -- http://www.metahit.eu/"/>
            <person name="Pajon A."/>
            <person name="Turner K."/>
            <person name="Parkhill J."/>
            <person name="Bernalier A."/>
        </authorList>
    </citation>
    <scope>NUCLEOTIDE SEQUENCE [LARGE SCALE GENOMIC DNA]</scope>
    <source>
        <strain evidence="2">Type strain: 18P13</strain>
    </source>
</reference>
<dbReference type="PANTHER" id="PTHR42905">
    <property type="entry name" value="PHOSPHOENOLPYRUVATE CARBOXYLASE"/>
    <property type="match status" value="1"/>
</dbReference>
<gene>
    <name evidence="2" type="ordered locus">RUM_11420</name>
</gene>
<dbReference type="InterPro" id="IPR039556">
    <property type="entry name" value="ICL/PEPM"/>
</dbReference>
<dbReference type="HOGENOM" id="CLU_027389_0_1_9"/>
<dbReference type="KEGG" id="rch:RUM_11420"/>
<keyword evidence="2" id="KW-0413">Isomerase</keyword>
<dbReference type="InterPro" id="IPR040442">
    <property type="entry name" value="Pyrv_kinase-like_dom_sf"/>
</dbReference>
<dbReference type="BioCyc" id="RCHA213810:RUM_RS05480-MONOMER"/>
<dbReference type="PANTHER" id="PTHR42905:SF7">
    <property type="entry name" value="PHOSPHOENOLPYRUVATE PHOSPHOMUTASE"/>
    <property type="match status" value="1"/>
</dbReference>
<dbReference type="Proteomes" id="UP000007054">
    <property type="component" value="Chromosome"/>
</dbReference>
<dbReference type="CDD" id="cd00377">
    <property type="entry name" value="ICL_PEPM"/>
    <property type="match status" value="1"/>
</dbReference>
<proteinExistence type="inferred from homology"/>
<dbReference type="PATRIC" id="fig|213810.4.peg.1041"/>
<dbReference type="GeneID" id="83155887"/>
<sequence>MHENPLGSLLKNGAPLRILEAVNGLEAYVAEHAFAPDSEGNQITFDGLWLSGLCHAAAAGMPDDGRMPLSEKLTAVRTIRRVSQKPLLVDCDNGQGDFSHTARAYAKAGVSGLVVEDKCGQKHNSLYGSARVQLLEDPRIFAQKLSDAKAHAPEILLFARLESLIAGQSMEDALERANIYAKAGADGIVIHSLDKTGEQVLEFCHRCKQLLPEMPVACIPTMYPQLSCHTLHQAGVNMVIYANHLTRSAYKAMCLTAGSILAAGSSGEADQQYCAPTTEILRITEEATHD</sequence>
<name>D4LCE5_RUMC1</name>